<comment type="caution">
    <text evidence="1">The sequence shown here is derived from an EMBL/GenBank/DDBJ whole genome shotgun (WGS) entry which is preliminary data.</text>
</comment>
<evidence type="ECO:0000313" key="2">
    <source>
        <dbReference type="Proteomes" id="UP000615755"/>
    </source>
</evidence>
<organism evidence="1 2">
    <name type="scientific">Pseudoalteromonas aurantia 208</name>
    <dbReference type="NCBI Taxonomy" id="1314867"/>
    <lineage>
        <taxon>Bacteria</taxon>
        <taxon>Pseudomonadati</taxon>
        <taxon>Pseudomonadota</taxon>
        <taxon>Gammaproteobacteria</taxon>
        <taxon>Alteromonadales</taxon>
        <taxon>Pseudoalteromonadaceae</taxon>
        <taxon>Pseudoalteromonas</taxon>
    </lineage>
</organism>
<dbReference type="Proteomes" id="UP000615755">
    <property type="component" value="Unassembled WGS sequence"/>
</dbReference>
<dbReference type="RefSeq" id="WP_192506384.1">
    <property type="nucleotide sequence ID" value="NZ_AQGV01000011.1"/>
</dbReference>
<dbReference type="EMBL" id="AQGV01000011">
    <property type="protein sequence ID" value="MBE0366890.1"/>
    <property type="molecule type" value="Genomic_DNA"/>
</dbReference>
<reference evidence="1 2" key="1">
    <citation type="submission" date="2015-03" db="EMBL/GenBank/DDBJ databases">
        <title>Genome sequence of Pseudoalteromonas aurantia.</title>
        <authorList>
            <person name="Xie B.-B."/>
            <person name="Rong J.-C."/>
            <person name="Qin Q.-L."/>
            <person name="Zhang Y.-Z."/>
        </authorList>
    </citation>
    <scope>NUCLEOTIDE SEQUENCE [LARGE SCALE GENOMIC DNA]</scope>
    <source>
        <strain evidence="1 2">208</strain>
    </source>
</reference>
<proteinExistence type="predicted"/>
<accession>A0ABR9E9G4</accession>
<gene>
    <name evidence="1" type="ORF">PAUR_a0149</name>
</gene>
<sequence>MHPLHAEVLEITPLRLKQADHTGTGSNTQTVLTLNPQLLSDIQLADSLIDLSVIYQGADVGITEKHLLLPSAQLNSQQKRQLWKLLSEY</sequence>
<keyword evidence="2" id="KW-1185">Reference proteome</keyword>
<evidence type="ECO:0000313" key="1">
    <source>
        <dbReference type="EMBL" id="MBE0366890.1"/>
    </source>
</evidence>
<name>A0ABR9E9G4_9GAMM</name>
<protein>
    <submittedName>
        <fullName evidence="1">Uncharacterized protein</fullName>
    </submittedName>
</protein>